<feature type="region of interest" description="Disordered" evidence="2">
    <location>
        <begin position="837"/>
        <end position="865"/>
    </location>
</feature>
<evidence type="ECO:0000313" key="5">
    <source>
        <dbReference type="Proteomes" id="UP000791440"/>
    </source>
</evidence>
<dbReference type="InterPro" id="IPR023210">
    <property type="entry name" value="NADP_OxRdtase_dom"/>
</dbReference>
<proteinExistence type="predicted"/>
<feature type="region of interest" description="Disordered" evidence="2">
    <location>
        <begin position="94"/>
        <end position="114"/>
    </location>
</feature>
<name>A0A921ZEC3_MANSE</name>
<dbReference type="InterPro" id="IPR020471">
    <property type="entry name" value="AKR"/>
</dbReference>
<feature type="compositionally biased region" description="Basic and acidic residues" evidence="2">
    <location>
        <begin position="602"/>
        <end position="613"/>
    </location>
</feature>
<dbReference type="EMBL" id="JH668499">
    <property type="protein sequence ID" value="KAG6455846.1"/>
    <property type="molecule type" value="Genomic_DNA"/>
</dbReference>
<feature type="compositionally biased region" description="Polar residues" evidence="2">
    <location>
        <begin position="837"/>
        <end position="862"/>
    </location>
</feature>
<dbReference type="FunFam" id="3.20.20.100:FF:000002">
    <property type="entry name" value="2,5-diketo-D-gluconic acid reductase A"/>
    <property type="match status" value="1"/>
</dbReference>
<feature type="region of interest" description="Disordered" evidence="2">
    <location>
        <begin position="444"/>
        <end position="468"/>
    </location>
</feature>
<dbReference type="InterPro" id="IPR018170">
    <property type="entry name" value="Aldo/ket_reductase_CS"/>
</dbReference>
<evidence type="ECO:0000256" key="2">
    <source>
        <dbReference type="SAM" id="MobiDB-lite"/>
    </source>
</evidence>
<dbReference type="PROSITE" id="PS00798">
    <property type="entry name" value="ALDOKETO_REDUCTASE_1"/>
    <property type="match status" value="1"/>
</dbReference>
<reference evidence="4" key="1">
    <citation type="journal article" date="2016" name="Insect Biochem. Mol. Biol.">
        <title>Multifaceted biological insights from a draft genome sequence of the tobacco hornworm moth, Manduca sexta.</title>
        <authorList>
            <person name="Kanost M.R."/>
            <person name="Arrese E.L."/>
            <person name="Cao X."/>
            <person name="Chen Y.R."/>
            <person name="Chellapilla S."/>
            <person name="Goldsmith M.R."/>
            <person name="Grosse-Wilde E."/>
            <person name="Heckel D.G."/>
            <person name="Herndon N."/>
            <person name="Jiang H."/>
            <person name="Papanicolaou A."/>
            <person name="Qu J."/>
            <person name="Soulages J.L."/>
            <person name="Vogel H."/>
            <person name="Walters J."/>
            <person name="Waterhouse R.M."/>
            <person name="Ahn S.J."/>
            <person name="Almeida F.C."/>
            <person name="An C."/>
            <person name="Aqrawi P."/>
            <person name="Bretschneider A."/>
            <person name="Bryant W.B."/>
            <person name="Bucks S."/>
            <person name="Chao H."/>
            <person name="Chevignon G."/>
            <person name="Christen J.M."/>
            <person name="Clarke D.F."/>
            <person name="Dittmer N.T."/>
            <person name="Ferguson L.C.F."/>
            <person name="Garavelou S."/>
            <person name="Gordon K.H.J."/>
            <person name="Gunaratna R.T."/>
            <person name="Han Y."/>
            <person name="Hauser F."/>
            <person name="He Y."/>
            <person name="Heidel-Fischer H."/>
            <person name="Hirsh A."/>
            <person name="Hu Y."/>
            <person name="Jiang H."/>
            <person name="Kalra D."/>
            <person name="Klinner C."/>
            <person name="Konig C."/>
            <person name="Kovar C."/>
            <person name="Kroll A.R."/>
            <person name="Kuwar S.S."/>
            <person name="Lee S.L."/>
            <person name="Lehman R."/>
            <person name="Li K."/>
            <person name="Li Z."/>
            <person name="Liang H."/>
            <person name="Lovelace S."/>
            <person name="Lu Z."/>
            <person name="Mansfield J.H."/>
            <person name="McCulloch K.J."/>
            <person name="Mathew T."/>
            <person name="Morton B."/>
            <person name="Muzny D.M."/>
            <person name="Neunemann D."/>
            <person name="Ongeri F."/>
            <person name="Pauchet Y."/>
            <person name="Pu L.L."/>
            <person name="Pyrousis I."/>
            <person name="Rao X.J."/>
            <person name="Redding A."/>
            <person name="Roesel C."/>
            <person name="Sanchez-Gracia A."/>
            <person name="Schaack S."/>
            <person name="Shukla A."/>
            <person name="Tetreau G."/>
            <person name="Wang Y."/>
            <person name="Xiong G.H."/>
            <person name="Traut W."/>
            <person name="Walsh T.K."/>
            <person name="Worley K.C."/>
            <person name="Wu D."/>
            <person name="Wu W."/>
            <person name="Wu Y.Q."/>
            <person name="Zhang X."/>
            <person name="Zou Z."/>
            <person name="Zucker H."/>
            <person name="Briscoe A.D."/>
            <person name="Burmester T."/>
            <person name="Clem R.J."/>
            <person name="Feyereisen R."/>
            <person name="Grimmelikhuijzen C.J.P."/>
            <person name="Hamodrakas S.J."/>
            <person name="Hansson B.S."/>
            <person name="Huguet E."/>
            <person name="Jermiin L.S."/>
            <person name="Lan Q."/>
            <person name="Lehman H.K."/>
            <person name="Lorenzen M."/>
            <person name="Merzendorfer H."/>
            <person name="Michalopoulos I."/>
            <person name="Morton D.B."/>
            <person name="Muthukrishnan S."/>
            <person name="Oakeshott J.G."/>
            <person name="Palmer W."/>
            <person name="Park Y."/>
            <person name="Passarelli A.L."/>
            <person name="Rozas J."/>
            <person name="Schwartz L.M."/>
            <person name="Smith W."/>
            <person name="Southgate A."/>
            <person name="Vilcinskas A."/>
            <person name="Vogt R."/>
            <person name="Wang P."/>
            <person name="Werren J."/>
            <person name="Yu X.Q."/>
            <person name="Zhou J.J."/>
            <person name="Brown S.J."/>
            <person name="Scherer S.E."/>
            <person name="Richards S."/>
            <person name="Blissard G.W."/>
        </authorList>
    </citation>
    <scope>NUCLEOTIDE SEQUENCE</scope>
</reference>
<protein>
    <recommendedName>
        <fullName evidence="3">NADP-dependent oxidoreductase domain-containing protein</fullName>
    </recommendedName>
</protein>
<evidence type="ECO:0000259" key="3">
    <source>
        <dbReference type="Pfam" id="PF00248"/>
    </source>
</evidence>
<feature type="compositionally biased region" description="Low complexity" evidence="2">
    <location>
        <begin position="10"/>
        <end position="31"/>
    </location>
</feature>
<dbReference type="Pfam" id="PF00248">
    <property type="entry name" value="Aldo_ket_red"/>
    <property type="match status" value="1"/>
</dbReference>
<dbReference type="GO" id="GO:0016616">
    <property type="term" value="F:oxidoreductase activity, acting on the CH-OH group of donors, NAD or NADP as acceptor"/>
    <property type="evidence" value="ECO:0007669"/>
    <property type="project" value="UniProtKB-ARBA"/>
</dbReference>
<comment type="caution">
    <text evidence="4">The sequence shown here is derived from an EMBL/GenBank/DDBJ whole genome shotgun (WGS) entry which is preliminary data.</text>
</comment>
<feature type="region of interest" description="Disordered" evidence="2">
    <location>
        <begin position="588"/>
        <end position="613"/>
    </location>
</feature>
<feature type="region of interest" description="Disordered" evidence="2">
    <location>
        <begin position="1"/>
        <end position="58"/>
    </location>
</feature>
<accession>A0A921ZEC3</accession>
<feature type="compositionally biased region" description="Polar residues" evidence="2">
    <location>
        <begin position="588"/>
        <end position="601"/>
    </location>
</feature>
<feature type="compositionally biased region" description="Basic and acidic residues" evidence="2">
    <location>
        <begin position="451"/>
        <end position="460"/>
    </location>
</feature>
<dbReference type="PROSITE" id="PS00062">
    <property type="entry name" value="ALDOKETO_REDUCTASE_2"/>
    <property type="match status" value="1"/>
</dbReference>
<dbReference type="Proteomes" id="UP000791440">
    <property type="component" value="Unassembled WGS sequence"/>
</dbReference>
<feature type="compositionally biased region" description="Basic and acidic residues" evidence="2">
    <location>
        <begin position="34"/>
        <end position="54"/>
    </location>
</feature>
<gene>
    <name evidence="4" type="ORF">O3G_MSEX009414</name>
</gene>
<organism evidence="4 5">
    <name type="scientific">Manduca sexta</name>
    <name type="common">Tobacco hawkmoth</name>
    <name type="synonym">Tobacco hornworm</name>
    <dbReference type="NCBI Taxonomy" id="7130"/>
    <lineage>
        <taxon>Eukaryota</taxon>
        <taxon>Metazoa</taxon>
        <taxon>Ecdysozoa</taxon>
        <taxon>Arthropoda</taxon>
        <taxon>Hexapoda</taxon>
        <taxon>Insecta</taxon>
        <taxon>Pterygota</taxon>
        <taxon>Neoptera</taxon>
        <taxon>Endopterygota</taxon>
        <taxon>Lepidoptera</taxon>
        <taxon>Glossata</taxon>
        <taxon>Ditrysia</taxon>
        <taxon>Bombycoidea</taxon>
        <taxon>Sphingidae</taxon>
        <taxon>Sphinginae</taxon>
        <taxon>Sphingini</taxon>
        <taxon>Manduca</taxon>
    </lineage>
</organism>
<dbReference type="PANTHER" id="PTHR11732">
    <property type="entry name" value="ALDO/KETO REDUCTASE"/>
    <property type="match status" value="1"/>
</dbReference>
<evidence type="ECO:0000313" key="4">
    <source>
        <dbReference type="EMBL" id="KAG6455846.1"/>
    </source>
</evidence>
<reference evidence="4" key="2">
    <citation type="submission" date="2020-12" db="EMBL/GenBank/DDBJ databases">
        <authorList>
            <person name="Kanost M."/>
        </authorList>
    </citation>
    <scope>NUCLEOTIDE SEQUENCE</scope>
</reference>
<sequence length="1777" mass="200411">MITRSYTEQSGTVEGTTITRTTVTLSTNSTSQELVREEKTMVSSEKTEAEDSRPKTKIPKLKFRQAAERVKRERRLTRGLTEHETHIPVPATPTKLSRLSKIPPPTTKPVVHKRDSEDIEVMRPDEEFDKIYEEIIENTQTDIEVKHPEIIESKFEEIIHDYDENKVQPINVEKIRQSRIPSLRRRTSEQAESKTVVVSERTKSRSLPRLKEISMRVKEDEGLGPVKYSRTISTENTGGGQRSVVETRIIKNPDVKTKVSKMITTQTITGGKELNKNIEGSSKTVTVHRTVQVTSQGAASVSIDKNIDQSNMLQTENIMKGSISIGYPTFEAKMTENSNETNKTSTEIRESVKNINTESKNITSEENKMVVQQSQSNVSLTTSKLESNIITQVTTTKSASSYERTTGAKEIVSNKIYTNDNNNTVEITELSPTIERSMTVTSVVSTGNDDGQVKEIEKPKTPTPDKNSRTIITAERNFVEVRSKIPTIERSTTVTRIISSSNDVNVKEIKDFKIEESSTVDEITTQHNLVNTVGTTTKASSSIANEEKITIEEPKSPRKVNGGTFEKVTTESKIVNVLNKTPAIERSTSVTHTTESNNIKTQDIKSPTDDKEENLEKTIARKTIISAISKQVNESRESAREVVMSKKEESIESTAVLKEANVENLTTKENKVGKLIHRIDSTEQTSEIKSKHQVDEFPKKKSILSKIAMFERQDVEDRVPKKKPENLSKLVIKHPPQKVAHLHTPTIVEEVLKIRDDSPLSANSNKDVSPLKPEQVTTLDYNINTEMKQVGEKHSIDIIQGFKDESYYKSKSITDIDYRVKADEYKQRVEMTKVISSLASQDNKNNHVSSSDNKLQETQNVENKTKQDVEIRKDIVISNSNNDVGSVNPDLVATLEYKFDSNINNQSMQNEQETKTNVAKTVTITSNNKEYSAVTPDRPRTIDYQFKGVNRLTSEFERRVEVSKDNKFVSKDIKIHHRPGQIATMDYRFDSVVNTHELNKNIESNEHIAEITRLEKEDIPKTPESVTAIDYKSNVDITVQDIEYEQITDKTEEKSVIVSEEKEENIVTSEAPTIQYTFKDVKKLATEYEQKVESTKNLEVHSRTDTLSPGLLNYESKIFSKSTESLGKVMTDAPVIFVTPKSDLQINTNISKEDDTIQITTQAKEAIAHKAAENSEIQLVKQISREYKEAKIDDNRFIERENAHSSALERSISLTNQNANSNVFKRSTSLTTAATQSRNISSTTINTSKATFTQSSTNVSSGNIEFREARIDGNVIANVQSSNVQILDKTKDSYSETKTVKPRGYVIKREGDLAYARIQEEAEQGDEIRMFEQSPKLPRTPVKETSSTVTRKFKSIEEKKKYYADVDINNVIKGKVSRMISRMTSVDRQEVDKKTIDIKEMPRKMSVLEKIAMFEVSESKAAASKTQYSTVSHTRVEKTKPQAVNMTQEELDERVAELKSARLMFGRIENVPSMLLRNGVEMPVLALGTATLDPRLIQHVIGAAIDLGYRAIDTAYIYGNEKQIGEAIRAKIEDGTVRRDELFIISKLWSTFHRTDLVEKACRSSLDAMGLEYFDLYLIHNPMSFKEGGEAIPKIATVIQYSRFDYLDAWYGMEQLMTKGLVRSIGVSNFNSAQLQRILDKGKIKPTVNQVECHPYLTQQKLDLFCEERDIKLSCFGVLGSKGTPAEYKSTLPPVIDDPLVQVMASGLNVSPAQLLIRYQLDSGRNAVVKSSSAKRLWDNLQALTFTLSQGQVEALHALNRNKRTFTFIGWVVKNKK</sequence>
<feature type="domain" description="NADP-dependent oxidoreductase" evidence="3">
    <location>
        <begin position="1491"/>
        <end position="1760"/>
    </location>
</feature>
<evidence type="ECO:0000256" key="1">
    <source>
        <dbReference type="ARBA" id="ARBA00023002"/>
    </source>
</evidence>
<keyword evidence="5" id="KW-1185">Reference proteome</keyword>
<keyword evidence="1" id="KW-0560">Oxidoreductase</keyword>